<sequence length="151" mass="15764">MFNKIILAIVALIGLSAVLAQQQDGGVPPFLSGAPADVIQSFGALLQANAHKPEKEIDAAVEGWAGKQSAAIQGKFKEFKTQLSKMNGDAEAAHTAAVSKFSPEAKAADTKLAAIAANPALSPNQKGEQIETLMKGLPEKVRSEIEKAMQG</sequence>
<dbReference type="EMBL" id="HACG01002443">
    <property type="protein sequence ID" value="CEK49308.1"/>
    <property type="molecule type" value="Transcribed_RNA"/>
</dbReference>
<evidence type="ECO:0000313" key="3">
    <source>
        <dbReference type="EMBL" id="CEK49308.1"/>
    </source>
</evidence>
<organism evidence="3">
    <name type="scientific">Arion vulgaris</name>
    <dbReference type="NCBI Taxonomy" id="1028688"/>
    <lineage>
        <taxon>Eukaryota</taxon>
        <taxon>Metazoa</taxon>
        <taxon>Spiralia</taxon>
        <taxon>Lophotrochozoa</taxon>
        <taxon>Mollusca</taxon>
        <taxon>Gastropoda</taxon>
        <taxon>Heterobranchia</taxon>
        <taxon>Euthyneura</taxon>
        <taxon>Panpulmonata</taxon>
        <taxon>Eupulmonata</taxon>
        <taxon>Stylommatophora</taxon>
        <taxon>Helicina</taxon>
        <taxon>Arionoidea</taxon>
        <taxon>Arionidae</taxon>
        <taxon>Arion</taxon>
    </lineage>
</organism>
<keyword evidence="1" id="KW-0732">Signal</keyword>
<dbReference type="AlphaFoldDB" id="A0A0B6XZJ1"/>
<feature type="domain" description="SXP/RAL-2 family protein Ani s 5-like cation-binding" evidence="2">
    <location>
        <begin position="40"/>
        <end position="142"/>
    </location>
</feature>
<gene>
    <name evidence="3" type="primary">ORF7252</name>
</gene>
<feature type="chain" id="PRO_5002126230" description="SXP/RAL-2 family protein Ani s 5-like cation-binding domain-containing protein" evidence="1">
    <location>
        <begin position="21"/>
        <end position="151"/>
    </location>
</feature>
<dbReference type="InterPro" id="IPR052823">
    <property type="entry name" value="SXP/RAL-2_related"/>
</dbReference>
<feature type="signal peptide" evidence="1">
    <location>
        <begin position="1"/>
        <end position="20"/>
    </location>
</feature>
<reference evidence="3" key="1">
    <citation type="submission" date="2014-12" db="EMBL/GenBank/DDBJ databases">
        <title>Insight into the proteome of Arion vulgaris.</title>
        <authorList>
            <person name="Aradska J."/>
            <person name="Bulat T."/>
            <person name="Smidak R."/>
            <person name="Sarate P."/>
            <person name="Gangsoo J."/>
            <person name="Sialana F."/>
            <person name="Bilban M."/>
            <person name="Lubec G."/>
        </authorList>
    </citation>
    <scope>NUCLEOTIDE SEQUENCE</scope>
    <source>
        <tissue evidence="3">Skin</tissue>
    </source>
</reference>
<name>A0A0B6XZJ1_9EUPU</name>
<dbReference type="PANTHER" id="PTHR21593">
    <property type="entry name" value="PRION-LIKE- Q/N-RICH -DOMAIN-BEARING PROTEIN PROTEIN"/>
    <property type="match status" value="1"/>
</dbReference>
<evidence type="ECO:0000259" key="2">
    <source>
        <dbReference type="Pfam" id="PF02520"/>
    </source>
</evidence>
<proteinExistence type="predicted"/>
<protein>
    <recommendedName>
        <fullName evidence="2">SXP/RAL-2 family protein Ani s 5-like cation-binding domain-containing protein</fullName>
    </recommendedName>
</protein>
<dbReference type="PANTHER" id="PTHR21593:SF36">
    <property type="entry name" value="DUF148 DOMAIN-CONTAINING PROTEIN-RELATED"/>
    <property type="match status" value="1"/>
</dbReference>
<dbReference type="InterPro" id="IPR003677">
    <property type="entry name" value="ANIS5_cation-bd"/>
</dbReference>
<dbReference type="Pfam" id="PF02520">
    <property type="entry name" value="ANIS5_cation-bd"/>
    <property type="match status" value="1"/>
</dbReference>
<accession>A0A0B6XZJ1</accession>
<evidence type="ECO:0000256" key="1">
    <source>
        <dbReference type="SAM" id="SignalP"/>
    </source>
</evidence>